<dbReference type="Proteomes" id="UP000827549">
    <property type="component" value="Chromosome 4"/>
</dbReference>
<dbReference type="RefSeq" id="XP_062629105.1">
    <property type="nucleotide sequence ID" value="XM_062773121.1"/>
</dbReference>
<organism evidence="1 2">
    <name type="scientific">Vanrija pseudolonga</name>
    <dbReference type="NCBI Taxonomy" id="143232"/>
    <lineage>
        <taxon>Eukaryota</taxon>
        <taxon>Fungi</taxon>
        <taxon>Dikarya</taxon>
        <taxon>Basidiomycota</taxon>
        <taxon>Agaricomycotina</taxon>
        <taxon>Tremellomycetes</taxon>
        <taxon>Trichosporonales</taxon>
        <taxon>Trichosporonaceae</taxon>
        <taxon>Vanrija</taxon>
    </lineage>
</organism>
<keyword evidence="2" id="KW-1185">Reference proteome</keyword>
<dbReference type="EMBL" id="CP086717">
    <property type="protein sequence ID" value="WOO83073.1"/>
    <property type="molecule type" value="Genomic_DNA"/>
</dbReference>
<gene>
    <name evidence="1" type="ORF">LOC62_04G006556</name>
</gene>
<protein>
    <submittedName>
        <fullName evidence="1">Uncharacterized protein</fullName>
    </submittedName>
</protein>
<evidence type="ECO:0000313" key="1">
    <source>
        <dbReference type="EMBL" id="WOO83073.1"/>
    </source>
</evidence>
<evidence type="ECO:0000313" key="2">
    <source>
        <dbReference type="Proteomes" id="UP000827549"/>
    </source>
</evidence>
<sequence>MVVHNPHCYRVLTHAWAPWDTLERLQFILDYQSRYHCEVCLPFCLVRSCGRHRLGRIGDLLLPLCGGHFAQVNFDSADVYTWAVHNASMTGELATDLYELNNTIQALHNEYRGRYPHWYLN</sequence>
<reference evidence="1" key="1">
    <citation type="submission" date="2023-10" db="EMBL/GenBank/DDBJ databases">
        <authorList>
            <person name="Noh H."/>
        </authorList>
    </citation>
    <scope>NUCLEOTIDE SEQUENCE</scope>
    <source>
        <strain evidence="1">DUCC4014</strain>
    </source>
</reference>
<dbReference type="AlphaFoldDB" id="A0AAF0YAB2"/>
<dbReference type="GeneID" id="87809778"/>
<accession>A0AAF0YAB2</accession>
<name>A0AAF0YAB2_9TREE</name>
<proteinExistence type="predicted"/>